<reference evidence="2" key="1">
    <citation type="submission" date="2019-08" db="EMBL/GenBank/DDBJ databases">
        <title>The genome of the North American firefly Photinus pyralis.</title>
        <authorList>
            <consortium name="Photinus pyralis genome working group"/>
            <person name="Fallon T.R."/>
            <person name="Sander Lower S.E."/>
            <person name="Weng J.-K."/>
        </authorList>
    </citation>
    <scope>NUCLEOTIDE SEQUENCE</scope>
    <source>
        <strain evidence="2">TRF0915ILg1</strain>
        <tissue evidence="2">Whole body</tissue>
    </source>
</reference>
<keyword evidence="3" id="KW-1185">Reference proteome</keyword>
<organism evidence="2 3">
    <name type="scientific">Ignelater luminosus</name>
    <name type="common">Cucubano</name>
    <name type="synonym">Pyrophorus luminosus</name>
    <dbReference type="NCBI Taxonomy" id="2038154"/>
    <lineage>
        <taxon>Eukaryota</taxon>
        <taxon>Metazoa</taxon>
        <taxon>Ecdysozoa</taxon>
        <taxon>Arthropoda</taxon>
        <taxon>Hexapoda</taxon>
        <taxon>Insecta</taxon>
        <taxon>Pterygota</taxon>
        <taxon>Neoptera</taxon>
        <taxon>Endopterygota</taxon>
        <taxon>Coleoptera</taxon>
        <taxon>Polyphaga</taxon>
        <taxon>Elateriformia</taxon>
        <taxon>Elateroidea</taxon>
        <taxon>Elateridae</taxon>
        <taxon>Agrypninae</taxon>
        <taxon>Pyrophorini</taxon>
        <taxon>Ignelater</taxon>
    </lineage>
</organism>
<gene>
    <name evidence="2" type="ORF">ILUMI_15713</name>
</gene>
<evidence type="ECO:0000256" key="1">
    <source>
        <dbReference type="SAM" id="Coils"/>
    </source>
</evidence>
<evidence type="ECO:0000313" key="2">
    <source>
        <dbReference type="EMBL" id="KAF2890460.1"/>
    </source>
</evidence>
<name>A0A8K0G3L4_IGNLU</name>
<accession>A0A8K0G3L4</accession>
<dbReference type="Proteomes" id="UP000801492">
    <property type="component" value="Unassembled WGS sequence"/>
</dbReference>
<dbReference type="AlphaFoldDB" id="A0A8K0G3L4"/>
<comment type="caution">
    <text evidence="2">The sequence shown here is derived from an EMBL/GenBank/DDBJ whole genome shotgun (WGS) entry which is preliminary data.</text>
</comment>
<dbReference type="EMBL" id="VTPC01052055">
    <property type="protein sequence ID" value="KAF2890460.1"/>
    <property type="molecule type" value="Genomic_DNA"/>
</dbReference>
<proteinExistence type="predicted"/>
<feature type="coiled-coil region" evidence="1">
    <location>
        <begin position="3"/>
        <end position="65"/>
    </location>
</feature>
<evidence type="ECO:0000313" key="3">
    <source>
        <dbReference type="Proteomes" id="UP000801492"/>
    </source>
</evidence>
<sequence length="160" mass="18950">MDMERIQKVFRSVEENMTQINRKLDNITTEMNQLRNENIKLKDQVSKQDDRIEKLEREVEKKITIVRGINEGKEERNGEIKREIRKYKEGRYESILLKLVKESTRAEILRNTSNLKGTKVWIDKDYPKNIQAERAKLIPEMKTARERGATELTLDITSCL</sequence>
<keyword evidence="1" id="KW-0175">Coiled coil</keyword>
<dbReference type="OrthoDB" id="6381026at2759"/>
<protein>
    <submittedName>
        <fullName evidence="2">Uncharacterized protein</fullName>
    </submittedName>
</protein>